<dbReference type="PROSITE" id="PS51819">
    <property type="entry name" value="VOC"/>
    <property type="match status" value="1"/>
</dbReference>
<dbReference type="InterPro" id="IPR029068">
    <property type="entry name" value="Glyas_Bleomycin-R_OHBP_Dase"/>
</dbReference>
<dbReference type="Proteomes" id="UP001107961">
    <property type="component" value="Unassembled WGS sequence"/>
</dbReference>
<evidence type="ECO:0000313" key="2">
    <source>
        <dbReference type="EMBL" id="MCE7509043.1"/>
    </source>
</evidence>
<dbReference type="InterPro" id="IPR041581">
    <property type="entry name" value="Glyoxalase_6"/>
</dbReference>
<dbReference type="RefSeq" id="WP_233925836.1">
    <property type="nucleotide sequence ID" value="NZ_JAJVKT010000011.1"/>
</dbReference>
<evidence type="ECO:0000313" key="3">
    <source>
        <dbReference type="Proteomes" id="UP001107961"/>
    </source>
</evidence>
<dbReference type="EMBL" id="JAJVKT010000011">
    <property type="protein sequence ID" value="MCE7509043.1"/>
    <property type="molecule type" value="Genomic_DNA"/>
</dbReference>
<dbReference type="AlphaFoldDB" id="A0A9Q3W4G7"/>
<evidence type="ECO:0000259" key="1">
    <source>
        <dbReference type="PROSITE" id="PS51819"/>
    </source>
</evidence>
<feature type="domain" description="VOC" evidence="1">
    <location>
        <begin position="1"/>
        <end position="124"/>
    </location>
</feature>
<organism evidence="2 3">
    <name type="scientific">Alloalcanivorax xenomutans</name>
    <dbReference type="NCBI Taxonomy" id="1094342"/>
    <lineage>
        <taxon>Bacteria</taxon>
        <taxon>Pseudomonadati</taxon>
        <taxon>Pseudomonadota</taxon>
        <taxon>Gammaproteobacteria</taxon>
        <taxon>Oceanospirillales</taxon>
        <taxon>Alcanivoracaceae</taxon>
        <taxon>Alloalcanivorax</taxon>
    </lineage>
</organism>
<sequence>MKMIVNIDVPELARAIEFYTDALGLRYSRTLDNDVAELTGASAVIYLLKKDTGSRVAHTLPQVRNYVRHWTPVHIDFVVDDIELAAARAVRAGAVRESECMEWNASKCITFSDPFGHGFCLLEFAGETYDDSGA</sequence>
<protein>
    <submittedName>
        <fullName evidence="2">VOC family protein</fullName>
    </submittedName>
</protein>
<reference evidence="2" key="1">
    <citation type="submission" date="2022-01" db="EMBL/GenBank/DDBJ databases">
        <authorList>
            <person name="Karlyshev A.V."/>
            <person name="Jaspars M."/>
        </authorList>
    </citation>
    <scope>NUCLEOTIDE SEQUENCE</scope>
    <source>
        <strain evidence="2">AGSA3-2</strain>
    </source>
</reference>
<proteinExistence type="predicted"/>
<dbReference type="SUPFAM" id="SSF54593">
    <property type="entry name" value="Glyoxalase/Bleomycin resistance protein/Dihydroxybiphenyl dioxygenase"/>
    <property type="match status" value="1"/>
</dbReference>
<dbReference type="InterPro" id="IPR037523">
    <property type="entry name" value="VOC_core"/>
</dbReference>
<comment type="caution">
    <text evidence="2">The sequence shown here is derived from an EMBL/GenBank/DDBJ whole genome shotgun (WGS) entry which is preliminary data.</text>
</comment>
<gene>
    <name evidence="2" type="ORF">LZG35_10390</name>
</gene>
<dbReference type="CDD" id="cd06587">
    <property type="entry name" value="VOC"/>
    <property type="match status" value="1"/>
</dbReference>
<dbReference type="Pfam" id="PF18029">
    <property type="entry name" value="Glyoxalase_6"/>
    <property type="match status" value="1"/>
</dbReference>
<name>A0A9Q3W4G7_9GAMM</name>
<dbReference type="Gene3D" id="3.10.180.10">
    <property type="entry name" value="2,3-Dihydroxybiphenyl 1,2-Dioxygenase, domain 1"/>
    <property type="match status" value="1"/>
</dbReference>
<keyword evidence="3" id="KW-1185">Reference proteome</keyword>
<accession>A0A9Q3W4G7</accession>